<evidence type="ECO:0000259" key="5">
    <source>
        <dbReference type="Pfam" id="PF09084"/>
    </source>
</evidence>
<proteinExistence type="inferred from homology"/>
<gene>
    <name evidence="6" type="ORF">C7P63_04830</name>
</gene>
<feature type="chain" id="PRO_5038465830" evidence="4">
    <location>
        <begin position="25"/>
        <end position="348"/>
    </location>
</feature>
<dbReference type="Proteomes" id="UP000277864">
    <property type="component" value="Unassembled WGS sequence"/>
</dbReference>
<dbReference type="PANTHER" id="PTHR30024">
    <property type="entry name" value="ALIPHATIC SULFONATES-BINDING PROTEIN-RELATED"/>
    <property type="match status" value="1"/>
</dbReference>
<dbReference type="Gene3D" id="3.40.190.10">
    <property type="entry name" value="Periplasmic binding protein-like II"/>
    <property type="match status" value="2"/>
</dbReference>
<dbReference type="EMBL" id="PXZH01000001">
    <property type="protein sequence ID" value="RST90404.1"/>
    <property type="molecule type" value="Genomic_DNA"/>
</dbReference>
<protein>
    <submittedName>
        <fullName evidence="6">Taurine ABC transporter substrate-binding protein</fullName>
    </submittedName>
</protein>
<dbReference type="PROSITE" id="PS51257">
    <property type="entry name" value="PROKAR_LIPOPROTEIN"/>
    <property type="match status" value="1"/>
</dbReference>
<organism evidence="6 7">
    <name type="scientific">Vagococcus humatus</name>
    <dbReference type="NCBI Taxonomy" id="1889241"/>
    <lineage>
        <taxon>Bacteria</taxon>
        <taxon>Bacillati</taxon>
        <taxon>Bacillota</taxon>
        <taxon>Bacilli</taxon>
        <taxon>Lactobacillales</taxon>
        <taxon>Enterococcaceae</taxon>
        <taxon>Vagococcus</taxon>
    </lineage>
</organism>
<dbReference type="OrthoDB" id="9815602at2"/>
<evidence type="ECO:0000256" key="2">
    <source>
        <dbReference type="ARBA" id="ARBA00010742"/>
    </source>
</evidence>
<evidence type="ECO:0000313" key="7">
    <source>
        <dbReference type="Proteomes" id="UP000277864"/>
    </source>
</evidence>
<dbReference type="InterPro" id="IPR010068">
    <property type="entry name" value="Peri-bd_TauA"/>
</dbReference>
<name>A0A429Z9P0_9ENTE</name>
<dbReference type="InterPro" id="IPR015168">
    <property type="entry name" value="SsuA/THI5"/>
</dbReference>
<dbReference type="AlphaFoldDB" id="A0A429Z9P0"/>
<dbReference type="GO" id="GO:0042597">
    <property type="term" value="C:periplasmic space"/>
    <property type="evidence" value="ECO:0007669"/>
    <property type="project" value="UniProtKB-SubCell"/>
</dbReference>
<comment type="similarity">
    <text evidence="2">Belongs to the bacterial solute-binding protein SsuA/TauA family.</text>
</comment>
<evidence type="ECO:0000256" key="1">
    <source>
        <dbReference type="ARBA" id="ARBA00004418"/>
    </source>
</evidence>
<evidence type="ECO:0000313" key="6">
    <source>
        <dbReference type="EMBL" id="RST90404.1"/>
    </source>
</evidence>
<evidence type="ECO:0000256" key="4">
    <source>
        <dbReference type="SAM" id="SignalP"/>
    </source>
</evidence>
<accession>A0A429Z9P0</accession>
<dbReference type="PANTHER" id="PTHR30024:SF47">
    <property type="entry name" value="TAURINE-BINDING PERIPLASMIC PROTEIN"/>
    <property type="match status" value="1"/>
</dbReference>
<dbReference type="RefSeq" id="WP_125943017.1">
    <property type="nucleotide sequence ID" value="NZ_PXZH01000001.1"/>
</dbReference>
<feature type="signal peptide" evidence="4">
    <location>
        <begin position="1"/>
        <end position="24"/>
    </location>
</feature>
<evidence type="ECO:0000256" key="3">
    <source>
        <dbReference type="ARBA" id="ARBA00022729"/>
    </source>
</evidence>
<keyword evidence="7" id="KW-1185">Reference proteome</keyword>
<comment type="caution">
    <text evidence="6">The sequence shown here is derived from an EMBL/GenBank/DDBJ whole genome shotgun (WGS) entry which is preliminary data.</text>
</comment>
<dbReference type="Pfam" id="PF09084">
    <property type="entry name" value="NMT1"/>
    <property type="match status" value="1"/>
</dbReference>
<dbReference type="GO" id="GO:0042918">
    <property type="term" value="P:alkanesulfonate transmembrane transport"/>
    <property type="evidence" value="ECO:0007669"/>
    <property type="project" value="TreeGrafter"/>
</dbReference>
<keyword evidence="3 4" id="KW-0732">Signal</keyword>
<comment type="subcellular location">
    <subcellularLocation>
        <location evidence="1">Periplasm</location>
    </subcellularLocation>
</comment>
<dbReference type="CDD" id="cd13560">
    <property type="entry name" value="PBP2_taurine"/>
    <property type="match status" value="1"/>
</dbReference>
<reference evidence="6 7" key="1">
    <citation type="submission" date="2018-03" db="EMBL/GenBank/DDBJ databases">
        <authorList>
            <person name="Gulvik C.A."/>
        </authorList>
    </citation>
    <scope>NUCLEOTIDE SEQUENCE [LARGE SCALE GENOMIC DNA]</scope>
    <source>
        <strain evidence="6 7">JCM 31581</strain>
    </source>
</reference>
<sequence>MKKRNKSKWLLLVALSLLVIVLQGCTKETSSKTGQPKEVNIGILRVPNDETVARAKQFYDPYFKEKGIKTNFVVFDSGVDANKAFSSGSIDFATMGHTNGVVALANQLPVKLIWINEVIGTNEQLVVRNASGVKQMDQLAGKKIATPFSSTSHFSLLNTLEKYHLTDKVTLLDMNTLDIVAAWKRGDIDAAYTWQPTLDQLLEDGTSLLSSADLAKDGYVTANITLGRDGFLEKYPDLTRDFLRANLEGGNFYRKDAETAADLAAKELDITKAEALKQMEGTLWLTGEELLSDKYLGTSEEPGDFAKVFSQTATFLHKQQTIQQEPTMEQINQFIQPLYIEQAMKEMK</sequence>
<feature type="domain" description="SsuA/THI5-like" evidence="5">
    <location>
        <begin position="62"/>
        <end position="258"/>
    </location>
</feature>
<dbReference type="SUPFAM" id="SSF53850">
    <property type="entry name" value="Periplasmic binding protein-like II"/>
    <property type="match status" value="1"/>
</dbReference>